<keyword evidence="2" id="KW-1185">Reference proteome</keyword>
<sequence length="79" mass="9003">MGGCVGKGRSIVEEKLDFKGGNVHVITTKEDWDQKIEEANKDGKIVSKLSICSRDYSYPLLILFRMNYLVFMSISLHHI</sequence>
<reference evidence="1" key="3">
    <citation type="submission" date="2022-06" db="UniProtKB">
        <authorList>
            <consortium name="EnsemblPlants"/>
        </authorList>
    </citation>
    <scope>IDENTIFICATION</scope>
</reference>
<evidence type="ECO:0000313" key="2">
    <source>
        <dbReference type="Proteomes" id="UP000015106"/>
    </source>
</evidence>
<dbReference type="Gramene" id="TuG1812G0100001706.01.T02">
    <property type="protein sequence ID" value="TuG1812G0100001706.01.T02"/>
    <property type="gene ID" value="TuG1812G0100001706.01"/>
</dbReference>
<organism evidence="1 2">
    <name type="scientific">Triticum urartu</name>
    <name type="common">Red wild einkorn</name>
    <name type="synonym">Crithodium urartu</name>
    <dbReference type="NCBI Taxonomy" id="4572"/>
    <lineage>
        <taxon>Eukaryota</taxon>
        <taxon>Viridiplantae</taxon>
        <taxon>Streptophyta</taxon>
        <taxon>Embryophyta</taxon>
        <taxon>Tracheophyta</taxon>
        <taxon>Spermatophyta</taxon>
        <taxon>Magnoliopsida</taxon>
        <taxon>Liliopsida</taxon>
        <taxon>Poales</taxon>
        <taxon>Poaceae</taxon>
        <taxon>BOP clade</taxon>
        <taxon>Pooideae</taxon>
        <taxon>Triticodae</taxon>
        <taxon>Triticeae</taxon>
        <taxon>Triticinae</taxon>
        <taxon>Triticum</taxon>
    </lineage>
</organism>
<name>A0A8R7P6V2_TRIUA</name>
<reference evidence="1" key="2">
    <citation type="submission" date="2018-03" db="EMBL/GenBank/DDBJ databases">
        <title>The Triticum urartu genome reveals the dynamic nature of wheat genome evolution.</title>
        <authorList>
            <person name="Ling H."/>
            <person name="Ma B."/>
            <person name="Shi X."/>
            <person name="Liu H."/>
            <person name="Dong L."/>
            <person name="Sun H."/>
            <person name="Cao Y."/>
            <person name="Gao Q."/>
            <person name="Zheng S."/>
            <person name="Li Y."/>
            <person name="Yu Y."/>
            <person name="Du H."/>
            <person name="Qi M."/>
            <person name="Li Y."/>
            <person name="Yu H."/>
            <person name="Cui Y."/>
            <person name="Wang N."/>
            <person name="Chen C."/>
            <person name="Wu H."/>
            <person name="Zhao Y."/>
            <person name="Zhang J."/>
            <person name="Li Y."/>
            <person name="Zhou W."/>
            <person name="Zhang B."/>
            <person name="Hu W."/>
            <person name="Eijk M."/>
            <person name="Tang J."/>
            <person name="Witsenboer H."/>
            <person name="Zhao S."/>
            <person name="Li Z."/>
            <person name="Zhang A."/>
            <person name="Wang D."/>
            <person name="Liang C."/>
        </authorList>
    </citation>
    <scope>NUCLEOTIDE SEQUENCE [LARGE SCALE GENOMIC DNA]</scope>
    <source>
        <strain evidence="1">cv. G1812</strain>
    </source>
</reference>
<dbReference type="Proteomes" id="UP000015106">
    <property type="component" value="Chromosome 1"/>
</dbReference>
<dbReference type="AlphaFoldDB" id="A0A8R7P6V2"/>
<proteinExistence type="predicted"/>
<evidence type="ECO:0000313" key="1">
    <source>
        <dbReference type="EnsemblPlants" id="TuG1812G0100001706.01.T02"/>
    </source>
</evidence>
<dbReference type="EnsemblPlants" id="TuG1812G0100001706.01.T02">
    <property type="protein sequence ID" value="TuG1812G0100001706.01.T02"/>
    <property type="gene ID" value="TuG1812G0100001706.01"/>
</dbReference>
<reference evidence="2" key="1">
    <citation type="journal article" date="2013" name="Nature">
        <title>Draft genome of the wheat A-genome progenitor Triticum urartu.</title>
        <authorList>
            <person name="Ling H.Q."/>
            <person name="Zhao S."/>
            <person name="Liu D."/>
            <person name="Wang J."/>
            <person name="Sun H."/>
            <person name="Zhang C."/>
            <person name="Fan H."/>
            <person name="Li D."/>
            <person name="Dong L."/>
            <person name="Tao Y."/>
            <person name="Gao C."/>
            <person name="Wu H."/>
            <person name="Li Y."/>
            <person name="Cui Y."/>
            <person name="Guo X."/>
            <person name="Zheng S."/>
            <person name="Wang B."/>
            <person name="Yu K."/>
            <person name="Liang Q."/>
            <person name="Yang W."/>
            <person name="Lou X."/>
            <person name="Chen J."/>
            <person name="Feng M."/>
            <person name="Jian J."/>
            <person name="Zhang X."/>
            <person name="Luo G."/>
            <person name="Jiang Y."/>
            <person name="Liu J."/>
            <person name="Wang Z."/>
            <person name="Sha Y."/>
            <person name="Zhang B."/>
            <person name="Wu H."/>
            <person name="Tang D."/>
            <person name="Shen Q."/>
            <person name="Xue P."/>
            <person name="Zou S."/>
            <person name="Wang X."/>
            <person name="Liu X."/>
            <person name="Wang F."/>
            <person name="Yang Y."/>
            <person name="An X."/>
            <person name="Dong Z."/>
            <person name="Zhang K."/>
            <person name="Zhang X."/>
            <person name="Luo M.C."/>
            <person name="Dvorak J."/>
            <person name="Tong Y."/>
            <person name="Wang J."/>
            <person name="Yang H."/>
            <person name="Li Z."/>
            <person name="Wang D."/>
            <person name="Zhang A."/>
            <person name="Wang J."/>
        </authorList>
    </citation>
    <scope>NUCLEOTIDE SEQUENCE</scope>
    <source>
        <strain evidence="2">cv. G1812</strain>
    </source>
</reference>
<protein>
    <submittedName>
        <fullName evidence="1">Uncharacterized protein</fullName>
    </submittedName>
</protein>
<accession>A0A8R7P6V2</accession>
<gene>
    <name evidence="1" type="primary">LOC125555278</name>
</gene>